<dbReference type="InterPro" id="IPR037110">
    <property type="entry name" value="Betagal_dom2_sf"/>
</dbReference>
<evidence type="ECO:0000256" key="3">
    <source>
        <dbReference type="ARBA" id="ARBA00012756"/>
    </source>
</evidence>
<comment type="similarity">
    <text evidence="2 8">Belongs to the glycosyl hydrolase 35 family.</text>
</comment>
<accession>A0A9P8CSX2</accession>
<dbReference type="Pfam" id="PF13363">
    <property type="entry name" value="BetaGal_dom3"/>
    <property type="match status" value="1"/>
</dbReference>
<evidence type="ECO:0000313" key="12">
    <source>
        <dbReference type="Proteomes" id="UP000887229"/>
    </source>
</evidence>
<proteinExistence type="inferred from homology"/>
<evidence type="ECO:0000256" key="4">
    <source>
        <dbReference type="ARBA" id="ARBA00022729"/>
    </source>
</evidence>
<feature type="domain" description="Beta-galactosidase" evidence="10">
    <location>
        <begin position="401"/>
        <end position="582"/>
    </location>
</feature>
<evidence type="ECO:0000256" key="9">
    <source>
        <dbReference type="SAM" id="SignalP"/>
    </source>
</evidence>
<dbReference type="PANTHER" id="PTHR23421">
    <property type="entry name" value="BETA-GALACTOSIDASE RELATED"/>
    <property type="match status" value="1"/>
</dbReference>
<dbReference type="FunFam" id="2.102.20.10:FF:000001">
    <property type="entry name" value="Beta-galactosidase A"/>
    <property type="match status" value="1"/>
</dbReference>
<keyword evidence="12" id="KW-1185">Reference proteome</keyword>
<dbReference type="GO" id="GO:0005975">
    <property type="term" value="P:carbohydrate metabolic process"/>
    <property type="evidence" value="ECO:0007669"/>
    <property type="project" value="InterPro"/>
</dbReference>
<dbReference type="Gene3D" id="2.60.120.260">
    <property type="entry name" value="Galactose-binding domain-like"/>
    <property type="match status" value="2"/>
</dbReference>
<dbReference type="EMBL" id="MU251248">
    <property type="protein sequence ID" value="KAG9256216.1"/>
    <property type="molecule type" value="Genomic_DNA"/>
</dbReference>
<keyword evidence="5 11" id="KW-0378">Hydrolase</keyword>
<dbReference type="SMART" id="SM01029">
    <property type="entry name" value="BetaGal_dom2"/>
    <property type="match status" value="1"/>
</dbReference>
<protein>
    <recommendedName>
        <fullName evidence="3">beta-galactosidase</fullName>
        <ecNumber evidence="3">3.2.1.23</ecNumber>
    </recommendedName>
</protein>
<evidence type="ECO:0000256" key="1">
    <source>
        <dbReference type="ARBA" id="ARBA00001412"/>
    </source>
</evidence>
<dbReference type="Proteomes" id="UP000887229">
    <property type="component" value="Unassembled WGS sequence"/>
</dbReference>
<dbReference type="InterPro" id="IPR036833">
    <property type="entry name" value="BetaGal_dom3_sf"/>
</dbReference>
<dbReference type="Pfam" id="PF10435">
    <property type="entry name" value="BetaGal_dom2"/>
    <property type="match status" value="1"/>
</dbReference>
<gene>
    <name evidence="11" type="ORF">F5Z01DRAFT_499312</name>
</gene>
<dbReference type="GeneID" id="70291174"/>
<dbReference type="Gene3D" id="3.20.20.80">
    <property type="entry name" value="Glycosidases"/>
    <property type="match status" value="1"/>
</dbReference>
<dbReference type="InterPro" id="IPR025300">
    <property type="entry name" value="BetaGal_jelly_roll_dom"/>
</dbReference>
<dbReference type="RefSeq" id="XP_046120140.1">
    <property type="nucleotide sequence ID" value="XM_046260271.1"/>
</dbReference>
<dbReference type="GO" id="GO:0004565">
    <property type="term" value="F:beta-galactosidase activity"/>
    <property type="evidence" value="ECO:0007669"/>
    <property type="project" value="UniProtKB-EC"/>
</dbReference>
<dbReference type="PRINTS" id="PR00742">
    <property type="entry name" value="GLHYDRLASE35"/>
</dbReference>
<dbReference type="Pfam" id="PF13364">
    <property type="entry name" value="BetaGal_ABD2"/>
    <property type="match status" value="2"/>
</dbReference>
<dbReference type="SUPFAM" id="SSF49785">
    <property type="entry name" value="Galactose-binding domain-like"/>
    <property type="match status" value="2"/>
</dbReference>
<dbReference type="SUPFAM" id="SSF117100">
    <property type="entry name" value="Beta-galactosidase LacA, domain 3"/>
    <property type="match status" value="1"/>
</dbReference>
<evidence type="ECO:0000256" key="6">
    <source>
        <dbReference type="ARBA" id="ARBA00023180"/>
    </source>
</evidence>
<dbReference type="Gene3D" id="2.60.390.10">
    <property type="entry name" value="Beta-galactosidase, domain 3"/>
    <property type="match status" value="1"/>
</dbReference>
<evidence type="ECO:0000256" key="2">
    <source>
        <dbReference type="ARBA" id="ARBA00009809"/>
    </source>
</evidence>
<dbReference type="AlphaFoldDB" id="A0A9P8CSX2"/>
<feature type="signal peptide" evidence="9">
    <location>
        <begin position="1"/>
        <end position="22"/>
    </location>
</feature>
<dbReference type="SUPFAM" id="SSF51445">
    <property type="entry name" value="(Trans)glycosidases"/>
    <property type="match status" value="1"/>
</dbReference>
<evidence type="ECO:0000256" key="5">
    <source>
        <dbReference type="ARBA" id="ARBA00022801"/>
    </source>
</evidence>
<keyword evidence="4 9" id="KW-0732">Signal</keyword>
<comment type="catalytic activity">
    <reaction evidence="1">
        <text>Hydrolysis of terminal non-reducing beta-D-galactose residues in beta-D-galactosides.</text>
        <dbReference type="EC" id="3.2.1.23"/>
    </reaction>
</comment>
<dbReference type="Pfam" id="PF01301">
    <property type="entry name" value="Glyco_hydro_35"/>
    <property type="match status" value="1"/>
</dbReference>
<sequence>MLAAKNLLRLATLAALAGSAISQDEIEDWPVLDNGLTDIVQWDHHSYFVNGERLFIFSGEFHPWRNPVPELWRDLLEKVKAAGFNAFSIYNSWGYHSASPDALDFTNGGHNFTSILTLAKELGMYVIIRPGPYVNAETNAGGFPLWLTTGEYGSLRNDDERYTKAWTPYWEEISSIIEPHLITNGGNVIMFQIENELNGQWKDIEDRVLNPDIANYMQLLEDSARESGIDVPLAHNAPNMNGYSWSPDFSNATGNVDVVGLDSYPSCWSCNLSECTGTNGEYVPYQTIEYGNYFSIQSPSQPNFMPEFQGGSYNPWGGPQGGCPGDIGADFANLFYRDLIYQRVTAISLYMLFGGTNWGHSACPVVATSYDYSSPVSENRQLWSKYYETKLLVLFTRVAHDLAYTNRVGSGTGYTDNDAIRTAELRNPDTDAAFYVVLHNTSSSDTTERFKLNVNTTEGEMTIPQFGNAITINGHQAKVLVTDFKFGDKKLLYSTAEVLSYTVIDGKAVLALWLPEGEAGEFKIVGDSGAKLMRTAAEDSVALYEEDKGLTVSYVQQSGTNIVELEDGTRVLMMDRSAAYRFWVPSLGNDPKVPANSTVFVQGPYLVRGATYSDDGKTLHLTGDEEDDHELTIFATKKLCGITWNGEKVEIKSRNGGMYVVEAKGPGEFELDPLSGWEWTDSLPELARNYTLSDDVWVVADKDETPNPSKPADNNPVLYVDDYKIHYGNHLYRATFPTTEEAPTGLFLNLMGGFAFGYSVWVNADYIGSYYGLSYEGSHSGTYSFENATLKSGGDNTLLVLMDQSGHELRGAAIDPRGIINATLVGPAEDAYTFSEWRIAGNAGLEENIDPMRGPMNEGGLYAERVGMHLPGYPDKGWSSVDSDAGTLVVPSAGVRAFRTVAPLDVPDGLDVSITFRMTSTSDETFTPSDDAYSNRLRAMLFVNGYQYGRFNPYIGHQINFPVPPGILDYHGDNTILVTVWSQDANGVEMKVEWDLDYVHTTSFDMGFDSSELRPGWTEERLKYA</sequence>
<dbReference type="SUPFAM" id="SSF51011">
    <property type="entry name" value="Glycosyl hydrolase domain"/>
    <property type="match status" value="1"/>
</dbReference>
<comment type="caution">
    <text evidence="11">The sequence shown here is derived from an EMBL/GenBank/DDBJ whole genome shotgun (WGS) entry which is preliminary data.</text>
</comment>
<dbReference type="EC" id="3.2.1.23" evidence="3"/>
<dbReference type="FunFam" id="3.20.20.80:FF:000040">
    <property type="entry name" value="Beta-galactosidase A"/>
    <property type="match status" value="1"/>
</dbReference>
<keyword evidence="6" id="KW-0325">Glycoprotein</keyword>
<evidence type="ECO:0000313" key="11">
    <source>
        <dbReference type="EMBL" id="KAG9256216.1"/>
    </source>
</evidence>
<organism evidence="11 12">
    <name type="scientific">Emericellopsis atlantica</name>
    <dbReference type="NCBI Taxonomy" id="2614577"/>
    <lineage>
        <taxon>Eukaryota</taxon>
        <taxon>Fungi</taxon>
        <taxon>Dikarya</taxon>
        <taxon>Ascomycota</taxon>
        <taxon>Pezizomycotina</taxon>
        <taxon>Sordariomycetes</taxon>
        <taxon>Hypocreomycetidae</taxon>
        <taxon>Hypocreales</taxon>
        <taxon>Bionectriaceae</taxon>
        <taxon>Emericellopsis</taxon>
    </lineage>
</organism>
<dbReference type="Gene3D" id="2.102.20.10">
    <property type="entry name" value="Beta-galactosidase, domain 2"/>
    <property type="match status" value="1"/>
</dbReference>
<name>A0A9P8CSX2_9HYPO</name>
<dbReference type="InterPro" id="IPR031330">
    <property type="entry name" value="Gly_Hdrlase_35_cat"/>
</dbReference>
<evidence type="ECO:0000256" key="7">
    <source>
        <dbReference type="ARBA" id="ARBA00023295"/>
    </source>
</evidence>
<keyword evidence="7" id="KW-0326">Glycosidase</keyword>
<dbReference type="InterPro" id="IPR018954">
    <property type="entry name" value="Betagal_dom2"/>
</dbReference>
<evidence type="ECO:0000256" key="8">
    <source>
        <dbReference type="RuleBase" id="RU003679"/>
    </source>
</evidence>
<dbReference type="OrthoDB" id="1657402at2759"/>
<feature type="chain" id="PRO_5040212942" description="beta-galactosidase" evidence="9">
    <location>
        <begin position="23"/>
        <end position="1025"/>
    </location>
</feature>
<dbReference type="InterPro" id="IPR001944">
    <property type="entry name" value="Glycoside_Hdrlase_35"/>
</dbReference>
<evidence type="ECO:0000259" key="10">
    <source>
        <dbReference type="SMART" id="SM01029"/>
    </source>
</evidence>
<dbReference type="InterPro" id="IPR008979">
    <property type="entry name" value="Galactose-bd-like_sf"/>
</dbReference>
<reference evidence="11" key="1">
    <citation type="journal article" date="2021" name="IMA Fungus">
        <title>Genomic characterization of three marine fungi, including Emericellopsis atlantica sp. nov. with signatures of a generalist lifestyle and marine biomass degradation.</title>
        <authorList>
            <person name="Hagestad O.C."/>
            <person name="Hou L."/>
            <person name="Andersen J.H."/>
            <person name="Hansen E.H."/>
            <person name="Altermark B."/>
            <person name="Li C."/>
            <person name="Kuhnert E."/>
            <person name="Cox R.J."/>
            <person name="Crous P.W."/>
            <person name="Spatafora J.W."/>
            <person name="Lail K."/>
            <person name="Amirebrahimi M."/>
            <person name="Lipzen A."/>
            <person name="Pangilinan J."/>
            <person name="Andreopoulos W."/>
            <person name="Hayes R.D."/>
            <person name="Ng V."/>
            <person name="Grigoriev I.V."/>
            <person name="Jackson S.A."/>
            <person name="Sutton T.D.S."/>
            <person name="Dobson A.D.W."/>
            <person name="Rama T."/>
        </authorList>
    </citation>
    <scope>NUCLEOTIDE SEQUENCE</scope>
    <source>
        <strain evidence="11">TS7</strain>
    </source>
</reference>
<dbReference type="InterPro" id="IPR017853">
    <property type="entry name" value="GH"/>
</dbReference>
<dbReference type="InterPro" id="IPR025972">
    <property type="entry name" value="BetaGal_dom3"/>
</dbReference>